<evidence type="ECO:0000313" key="2">
    <source>
        <dbReference type="Proteomes" id="UP000190744"/>
    </source>
</evidence>
<dbReference type="Proteomes" id="UP000190744">
    <property type="component" value="Unassembled WGS sequence"/>
</dbReference>
<accession>A0A1S9RYF1</accession>
<reference evidence="2" key="1">
    <citation type="submission" date="2015-09" db="EMBL/GenBank/DDBJ databases">
        <authorList>
            <person name="Fill T.P."/>
            <person name="Baretta J.F."/>
            <person name="de Almeida L.G."/>
            <person name="Rocha M."/>
            <person name="de Souza D.H."/>
            <person name="Malavazi I."/>
            <person name="Cerdeira L.T."/>
            <person name="Hong H."/>
            <person name="Samborskyy M."/>
            <person name="de Vasconcelos A.T."/>
            <person name="Leadlay P."/>
            <person name="Rodrigues-Filho E."/>
        </authorList>
    </citation>
    <scope>NUCLEOTIDE SEQUENCE [LARGE SCALE GENOMIC DNA]</scope>
    <source>
        <strain evidence="2">LaBioMMi 136</strain>
    </source>
</reference>
<dbReference type="AlphaFoldDB" id="A0A1S9RYF1"/>
<gene>
    <name evidence="1" type="ORF">PEBR_03642</name>
</gene>
<protein>
    <submittedName>
        <fullName evidence="1">Uncharacterized protein</fullName>
    </submittedName>
</protein>
<dbReference type="EMBL" id="LJBN01000057">
    <property type="protein sequence ID" value="OOQ90559.1"/>
    <property type="molecule type" value="Genomic_DNA"/>
</dbReference>
<comment type="caution">
    <text evidence="1">The sequence shown here is derived from an EMBL/GenBank/DDBJ whole genome shotgun (WGS) entry which is preliminary data.</text>
</comment>
<name>A0A1S9RYF1_PENBI</name>
<sequence>MPRVKDESVWQWYASFDDKSELDLPDIQVESNDTYRLYCGELFCRAPGCPQASRETSLNNLRKHYARKHGEIKLTVSSSGGRYTLQEEVESIEFYKQIRQAYNARPKPTRPLKEDGSVHLTNARRFVLNAGGQIPCEPCKDADDPNWLHQNGQPSLEQSEAIFPVPSPPQQQRLEVTRGEVFQSQLPTDRSTVNAFKVVMAPKWLTHPCSVTTSSDIM</sequence>
<evidence type="ECO:0000313" key="1">
    <source>
        <dbReference type="EMBL" id="OOQ90559.1"/>
    </source>
</evidence>
<proteinExistence type="predicted"/>
<organism evidence="1 2">
    <name type="scientific">Penicillium brasilianum</name>
    <dbReference type="NCBI Taxonomy" id="104259"/>
    <lineage>
        <taxon>Eukaryota</taxon>
        <taxon>Fungi</taxon>
        <taxon>Dikarya</taxon>
        <taxon>Ascomycota</taxon>
        <taxon>Pezizomycotina</taxon>
        <taxon>Eurotiomycetes</taxon>
        <taxon>Eurotiomycetidae</taxon>
        <taxon>Eurotiales</taxon>
        <taxon>Aspergillaceae</taxon>
        <taxon>Penicillium</taxon>
    </lineage>
</organism>